<dbReference type="AlphaFoldDB" id="A0A497EW55"/>
<evidence type="ECO:0000313" key="7">
    <source>
        <dbReference type="EMBL" id="RLE51211.1"/>
    </source>
</evidence>
<feature type="transmembrane region" description="Helical" evidence="6">
    <location>
        <begin position="250"/>
        <end position="272"/>
    </location>
</feature>
<protein>
    <recommendedName>
        <fullName evidence="9">Branched-chain amino acid ABC transporter permease</fullName>
    </recommendedName>
</protein>
<evidence type="ECO:0000256" key="5">
    <source>
        <dbReference type="ARBA" id="ARBA00023136"/>
    </source>
</evidence>
<dbReference type="GO" id="GO:0005886">
    <property type="term" value="C:plasma membrane"/>
    <property type="evidence" value="ECO:0007669"/>
    <property type="project" value="UniProtKB-SubCell"/>
</dbReference>
<accession>A0A497EW55</accession>
<feature type="transmembrane region" description="Helical" evidence="6">
    <location>
        <begin position="160"/>
        <end position="181"/>
    </location>
</feature>
<reference evidence="7 8" key="1">
    <citation type="submission" date="2018-06" db="EMBL/GenBank/DDBJ databases">
        <title>Extensive metabolic versatility and redundancy in microbially diverse, dynamic hydrothermal sediments.</title>
        <authorList>
            <person name="Dombrowski N."/>
            <person name="Teske A."/>
            <person name="Baker B.J."/>
        </authorList>
    </citation>
    <scope>NUCLEOTIDE SEQUENCE [LARGE SCALE GENOMIC DNA]</scope>
    <source>
        <strain evidence="7">B30_G17</strain>
    </source>
</reference>
<evidence type="ECO:0008006" key="9">
    <source>
        <dbReference type="Google" id="ProtNLM"/>
    </source>
</evidence>
<dbReference type="PANTHER" id="PTHR30482">
    <property type="entry name" value="HIGH-AFFINITY BRANCHED-CHAIN AMINO ACID TRANSPORT SYSTEM PERMEASE"/>
    <property type="match status" value="1"/>
</dbReference>
<sequence length="321" mass="35298">MDFLKIEIKEMKFKTIHYIALIFLVILVMAPFTPLSARLPFLYLTLFWIVFVGSFNIITGFTGYVPFGQVMFLGAGSYAAVLSIVKLGISPYIAIIIGGLASMALAFIIGYPTLRLRGAYFSIATIALNEALKVIIYNAPEEITGGPMGVTLPTELFEPIICYYLMLSLAVITVLITYFIANSKFGMGLMAIREDEDAAAVLGVNAHKLKLMAFMISALIAGMAGSIHAWRTMYIEAVSEFEIHKTVIGLAMLMFGGAGTVTGPILGATILYTIEDYFWAQFPFAHMIIVGLIIIVVVLFVPQGLVGWLRQKMPKMKELLF</sequence>
<comment type="caution">
    <text evidence="7">The sequence shown here is derived from an EMBL/GenBank/DDBJ whole genome shotgun (WGS) entry which is preliminary data.</text>
</comment>
<name>A0A497EW55_9CREN</name>
<feature type="transmembrane region" description="Helical" evidence="6">
    <location>
        <begin position="41"/>
        <end position="61"/>
    </location>
</feature>
<evidence type="ECO:0000256" key="2">
    <source>
        <dbReference type="ARBA" id="ARBA00022475"/>
    </source>
</evidence>
<feature type="transmembrane region" description="Helical" evidence="6">
    <location>
        <begin position="67"/>
        <end position="85"/>
    </location>
</feature>
<evidence type="ECO:0000313" key="8">
    <source>
        <dbReference type="Proteomes" id="UP000281962"/>
    </source>
</evidence>
<comment type="subcellular location">
    <subcellularLocation>
        <location evidence="1">Cell membrane</location>
        <topology evidence="1">Multi-pass membrane protein</topology>
    </subcellularLocation>
</comment>
<dbReference type="CDD" id="cd06581">
    <property type="entry name" value="TM_PBP1_LivM_like"/>
    <property type="match status" value="1"/>
</dbReference>
<feature type="transmembrane region" description="Helical" evidence="6">
    <location>
        <begin position="284"/>
        <end position="309"/>
    </location>
</feature>
<dbReference type="Pfam" id="PF02653">
    <property type="entry name" value="BPD_transp_2"/>
    <property type="match status" value="1"/>
</dbReference>
<evidence type="ECO:0000256" key="4">
    <source>
        <dbReference type="ARBA" id="ARBA00022989"/>
    </source>
</evidence>
<dbReference type="InterPro" id="IPR043428">
    <property type="entry name" value="LivM-like"/>
</dbReference>
<keyword evidence="2" id="KW-1003">Cell membrane</keyword>
<dbReference type="EMBL" id="QMQY01000014">
    <property type="protein sequence ID" value="RLE51211.1"/>
    <property type="molecule type" value="Genomic_DNA"/>
</dbReference>
<organism evidence="7 8">
    <name type="scientific">Thermoproteota archaeon</name>
    <dbReference type="NCBI Taxonomy" id="2056631"/>
    <lineage>
        <taxon>Archaea</taxon>
        <taxon>Thermoproteota</taxon>
    </lineage>
</organism>
<dbReference type="GO" id="GO:0015658">
    <property type="term" value="F:branched-chain amino acid transmembrane transporter activity"/>
    <property type="evidence" value="ECO:0007669"/>
    <property type="project" value="InterPro"/>
</dbReference>
<keyword evidence="5 6" id="KW-0472">Membrane</keyword>
<feature type="transmembrane region" description="Helical" evidence="6">
    <location>
        <begin position="15"/>
        <end position="34"/>
    </location>
</feature>
<keyword evidence="4 6" id="KW-1133">Transmembrane helix</keyword>
<evidence type="ECO:0000256" key="6">
    <source>
        <dbReference type="SAM" id="Phobius"/>
    </source>
</evidence>
<feature type="transmembrane region" description="Helical" evidence="6">
    <location>
        <begin position="211"/>
        <end position="230"/>
    </location>
</feature>
<feature type="transmembrane region" description="Helical" evidence="6">
    <location>
        <begin position="92"/>
        <end position="113"/>
    </location>
</feature>
<proteinExistence type="predicted"/>
<evidence type="ECO:0000256" key="3">
    <source>
        <dbReference type="ARBA" id="ARBA00022692"/>
    </source>
</evidence>
<keyword evidence="3 6" id="KW-0812">Transmembrane</keyword>
<dbReference type="InterPro" id="IPR001851">
    <property type="entry name" value="ABC_transp_permease"/>
</dbReference>
<dbReference type="Proteomes" id="UP000281962">
    <property type="component" value="Unassembled WGS sequence"/>
</dbReference>
<evidence type="ECO:0000256" key="1">
    <source>
        <dbReference type="ARBA" id="ARBA00004651"/>
    </source>
</evidence>
<gene>
    <name evidence="7" type="ORF">DRJ21_00615</name>
</gene>
<dbReference type="PANTHER" id="PTHR30482:SF10">
    <property type="entry name" value="HIGH-AFFINITY BRANCHED-CHAIN AMINO ACID TRANSPORT PROTEIN BRAE"/>
    <property type="match status" value="1"/>
</dbReference>